<dbReference type="Proteomes" id="UP000515156">
    <property type="component" value="Chromosome 3"/>
</dbReference>
<dbReference type="RefSeq" id="XP_030051022.1">
    <property type="nucleotide sequence ID" value="XM_030195162.1"/>
</dbReference>
<accession>A0A6P7X5Z7</accession>
<dbReference type="KEGG" id="muo:115464802"/>
<dbReference type="Pfam" id="PF00078">
    <property type="entry name" value="RVT_1"/>
    <property type="match status" value="1"/>
</dbReference>
<dbReference type="PROSITE" id="PS50878">
    <property type="entry name" value="RT_POL"/>
    <property type="match status" value="1"/>
</dbReference>
<name>A0A6P7X5Z7_9AMPH</name>
<organism evidence="2 3">
    <name type="scientific">Microcaecilia unicolor</name>
    <dbReference type="NCBI Taxonomy" id="1415580"/>
    <lineage>
        <taxon>Eukaryota</taxon>
        <taxon>Metazoa</taxon>
        <taxon>Chordata</taxon>
        <taxon>Craniata</taxon>
        <taxon>Vertebrata</taxon>
        <taxon>Euteleostomi</taxon>
        <taxon>Amphibia</taxon>
        <taxon>Gymnophiona</taxon>
        <taxon>Siphonopidae</taxon>
        <taxon>Microcaecilia</taxon>
    </lineage>
</organism>
<feature type="non-terminal residue" evidence="3">
    <location>
        <position position="1"/>
    </location>
</feature>
<keyword evidence="2" id="KW-1185">Reference proteome</keyword>
<protein>
    <submittedName>
        <fullName evidence="3">Uncharacterized protein LOC115464802</fullName>
    </submittedName>
</protein>
<dbReference type="InterPro" id="IPR000477">
    <property type="entry name" value="RT_dom"/>
</dbReference>
<reference evidence="3" key="1">
    <citation type="submission" date="2025-08" db="UniProtKB">
        <authorList>
            <consortium name="RefSeq"/>
        </authorList>
    </citation>
    <scope>IDENTIFICATION</scope>
</reference>
<dbReference type="OrthoDB" id="416454at2759"/>
<dbReference type="AlphaFoldDB" id="A0A6P7X5Z7"/>
<dbReference type="InParanoid" id="A0A6P7X5Z7"/>
<sequence length="624" mass="70664">PGPDGIHPRVLIELKNELAELLLEICNLSLKSSVVPEDWRVANVTPIFKKGSRGDPGNYRPVSLTSVPGKMVEAIIKNKIAEHIQKHGLMRQSQHGFSEGKSCLTNLMHFFEGVSKHVDNGEPVDIVYLDFQKAFDKVPHERLLKKLQSHGIGGRVLLWIKNWLKDRKQRVGLRGQYSQWRRVVSGVPQGSVLGPLLFNVFINDLEMGITSEVIKFADDTKLFRVVKSQEECERLQEDLARLGEWACKWQMKFNVDKCKVMHVGKRNPNYSYVLQGSTLGVTDQERDLGVVVDDTLKPSAQCAAAARKANRMLGVIRKGMESRCADVIMPLYRSMEIDKDTYRDDMDTKCITEDNIYEQLVKLKVDKAVGPNEIHIKILRELDGCKYFCNCSMARKHHVTKAVTPVTASTSVQTENVIPGKELVPWARCLQLESLMKEVRELREQMARLRSICKNKKYINEMLHEASKNSSNGEEEARSCILCEKCTLLGIHLRVLKETGEVLEALLSDLFNVSLEYGVVLEDWRRVYVILLHKSGSKEEAGIYRPVSLISVSSSGCTILSHCLCPLRRFLGISFSSKTSSHYANRTPPKDSVPGSFSWLYADNSEDSKGDNKMMMLYNQQFID</sequence>
<dbReference type="InterPro" id="IPR043502">
    <property type="entry name" value="DNA/RNA_pol_sf"/>
</dbReference>
<feature type="domain" description="Reverse transcriptase" evidence="1">
    <location>
        <begin position="28"/>
        <end position="279"/>
    </location>
</feature>
<gene>
    <name evidence="3" type="primary">LOC115464802</name>
</gene>
<evidence type="ECO:0000313" key="3">
    <source>
        <dbReference type="RefSeq" id="XP_030051022.1"/>
    </source>
</evidence>
<evidence type="ECO:0000313" key="2">
    <source>
        <dbReference type="Proteomes" id="UP000515156"/>
    </source>
</evidence>
<dbReference type="SUPFAM" id="SSF56672">
    <property type="entry name" value="DNA/RNA polymerases"/>
    <property type="match status" value="1"/>
</dbReference>
<proteinExistence type="predicted"/>
<dbReference type="CDD" id="cd01650">
    <property type="entry name" value="RT_nLTR_like"/>
    <property type="match status" value="1"/>
</dbReference>
<dbReference type="GeneID" id="115464802"/>
<dbReference type="PANTHER" id="PTHR33332">
    <property type="entry name" value="REVERSE TRANSCRIPTASE DOMAIN-CONTAINING PROTEIN"/>
    <property type="match status" value="1"/>
</dbReference>
<evidence type="ECO:0000259" key="1">
    <source>
        <dbReference type="PROSITE" id="PS50878"/>
    </source>
</evidence>